<comment type="caution">
    <text evidence="1">The sequence shown here is derived from an EMBL/GenBank/DDBJ whole genome shotgun (WGS) entry which is preliminary data.</text>
</comment>
<dbReference type="AlphaFoldDB" id="A0A392RRQ5"/>
<dbReference type="EMBL" id="LXQA010256236">
    <property type="protein sequence ID" value="MCI38460.1"/>
    <property type="molecule type" value="Genomic_DNA"/>
</dbReference>
<dbReference type="GO" id="GO:0005730">
    <property type="term" value="C:nucleolus"/>
    <property type="evidence" value="ECO:0007669"/>
    <property type="project" value="TreeGrafter"/>
</dbReference>
<dbReference type="GO" id="GO:0030686">
    <property type="term" value="C:90S preribosome"/>
    <property type="evidence" value="ECO:0007669"/>
    <property type="project" value="TreeGrafter"/>
</dbReference>
<keyword evidence="2" id="KW-1185">Reference proteome</keyword>
<dbReference type="GO" id="GO:1904812">
    <property type="term" value="P:rRNA acetylation involved in maturation of SSU-rRNA"/>
    <property type="evidence" value="ECO:0007669"/>
    <property type="project" value="TreeGrafter"/>
</dbReference>
<dbReference type="GO" id="GO:1990883">
    <property type="term" value="F:18S rRNA cytidine N-acetyltransferase activity"/>
    <property type="evidence" value="ECO:0007669"/>
    <property type="project" value="TreeGrafter"/>
</dbReference>
<dbReference type="PANTHER" id="PTHR10925:SF5">
    <property type="entry name" value="RNA CYTIDINE ACETYLTRANSFERASE"/>
    <property type="match status" value="1"/>
</dbReference>
<dbReference type="PANTHER" id="PTHR10925">
    <property type="entry name" value="N-ACETYLTRANSFERASE 10"/>
    <property type="match status" value="1"/>
</dbReference>
<accession>A0A392RRQ5</accession>
<evidence type="ECO:0000313" key="1">
    <source>
        <dbReference type="EMBL" id="MCI38460.1"/>
    </source>
</evidence>
<proteinExistence type="predicted"/>
<dbReference type="InterPro" id="IPR032672">
    <property type="entry name" value="TmcA/NAT10/Kre33"/>
</dbReference>
<organism evidence="1 2">
    <name type="scientific">Trifolium medium</name>
    <dbReference type="NCBI Taxonomy" id="97028"/>
    <lineage>
        <taxon>Eukaryota</taxon>
        <taxon>Viridiplantae</taxon>
        <taxon>Streptophyta</taxon>
        <taxon>Embryophyta</taxon>
        <taxon>Tracheophyta</taxon>
        <taxon>Spermatophyta</taxon>
        <taxon>Magnoliopsida</taxon>
        <taxon>eudicotyledons</taxon>
        <taxon>Gunneridae</taxon>
        <taxon>Pentapetalae</taxon>
        <taxon>rosids</taxon>
        <taxon>fabids</taxon>
        <taxon>Fabales</taxon>
        <taxon>Fabaceae</taxon>
        <taxon>Papilionoideae</taxon>
        <taxon>50 kb inversion clade</taxon>
        <taxon>NPAAA clade</taxon>
        <taxon>Hologalegina</taxon>
        <taxon>IRL clade</taxon>
        <taxon>Trifolieae</taxon>
        <taxon>Trifolium</taxon>
    </lineage>
</organism>
<dbReference type="GO" id="GO:0000049">
    <property type="term" value="F:tRNA binding"/>
    <property type="evidence" value="ECO:0007669"/>
    <property type="project" value="TreeGrafter"/>
</dbReference>
<sequence length="64" mass="7277">DVHDRFRTESHSEATGRFNERFLLSLASCKACVVMDDELNVLPISSHIRSITPVPVKEVFLLHL</sequence>
<protein>
    <submittedName>
        <fullName evidence="1">UPF0202 protein</fullName>
    </submittedName>
</protein>
<feature type="non-terminal residue" evidence="1">
    <location>
        <position position="1"/>
    </location>
</feature>
<name>A0A392RRQ5_9FABA</name>
<dbReference type="Proteomes" id="UP000265520">
    <property type="component" value="Unassembled WGS sequence"/>
</dbReference>
<evidence type="ECO:0000313" key="2">
    <source>
        <dbReference type="Proteomes" id="UP000265520"/>
    </source>
</evidence>
<reference evidence="1 2" key="1">
    <citation type="journal article" date="2018" name="Front. Plant Sci.">
        <title>Red Clover (Trifolium pratense) and Zigzag Clover (T. medium) - A Picture of Genomic Similarities and Differences.</title>
        <authorList>
            <person name="Dluhosova J."/>
            <person name="Istvanek J."/>
            <person name="Nedelnik J."/>
            <person name="Repkova J."/>
        </authorList>
    </citation>
    <scope>NUCLEOTIDE SEQUENCE [LARGE SCALE GENOMIC DNA]</scope>
    <source>
        <strain evidence="2">cv. 10/8</strain>
        <tissue evidence="1">Leaf</tissue>
    </source>
</reference>